<evidence type="ECO:0000259" key="5">
    <source>
        <dbReference type="Pfam" id="PF00149"/>
    </source>
</evidence>
<gene>
    <name evidence="6" type="ORF">ML536_02215</name>
</gene>
<dbReference type="EMBL" id="JALAZD010000001">
    <property type="protein sequence ID" value="MCI0125633.1"/>
    <property type="molecule type" value="Genomic_DNA"/>
</dbReference>
<dbReference type="PANTHER" id="PTHR42988">
    <property type="entry name" value="PHOSPHOHYDROLASE"/>
    <property type="match status" value="1"/>
</dbReference>
<dbReference type="RefSeq" id="WP_281734804.1">
    <property type="nucleotide sequence ID" value="NZ_JAKETQ010000001.1"/>
</dbReference>
<evidence type="ECO:0000256" key="1">
    <source>
        <dbReference type="ARBA" id="ARBA00022723"/>
    </source>
</evidence>
<evidence type="ECO:0000256" key="4">
    <source>
        <dbReference type="ARBA" id="ARBA00025742"/>
    </source>
</evidence>
<dbReference type="PANTHER" id="PTHR42988:SF2">
    <property type="entry name" value="CYCLIC NUCLEOTIDE PHOSPHODIESTERASE CBUA0032-RELATED"/>
    <property type="match status" value="1"/>
</dbReference>
<sequence>MSEPVTFVHITDLHVGDPAVEDPHLFSDTTANFRAIAADIQRMTPRPAFIVASGDLTNRGDETSYKHLQALIAEAGIDVPMLFALGNHDTREGFYKAFFDRTENALAPYDHDAVIAGVHIITLDTSVPRKIGGSFEPGQLEWLEARLNDHAGLPKLLVMHHAPALDEENFEAEWETLAIDDTLTLRDLLAGRNVLGILSGHVHHDRVSNWYGVTVVVGMGQHNSLDTVAMGDTFRAVEGTSMTIGTVRPSGLTVAFAPQPSTRREISATPLKEMTARLNAYLASLEAAE</sequence>
<comment type="caution">
    <text evidence="6">The sequence shown here is derived from an EMBL/GenBank/DDBJ whole genome shotgun (WGS) entry which is preliminary data.</text>
</comment>
<dbReference type="SUPFAM" id="SSF56300">
    <property type="entry name" value="Metallo-dependent phosphatases"/>
    <property type="match status" value="1"/>
</dbReference>
<keyword evidence="1" id="KW-0479">Metal-binding</keyword>
<dbReference type="GO" id="GO:0046872">
    <property type="term" value="F:metal ion binding"/>
    <property type="evidence" value="ECO:0007669"/>
    <property type="project" value="UniProtKB-KW"/>
</dbReference>
<dbReference type="Pfam" id="PF00149">
    <property type="entry name" value="Metallophos"/>
    <property type="match status" value="1"/>
</dbReference>
<evidence type="ECO:0000313" key="6">
    <source>
        <dbReference type="EMBL" id="MCI0125633.1"/>
    </source>
</evidence>
<dbReference type="AlphaFoldDB" id="A0AA41QJH7"/>
<keyword evidence="3" id="KW-0408">Iron</keyword>
<dbReference type="InterPro" id="IPR050884">
    <property type="entry name" value="CNP_phosphodiesterase-III"/>
</dbReference>
<evidence type="ECO:0000256" key="2">
    <source>
        <dbReference type="ARBA" id="ARBA00022801"/>
    </source>
</evidence>
<organism evidence="6 7">
    <name type="scientific">Paradevosia shaoguanensis</name>
    <dbReference type="NCBI Taxonomy" id="1335043"/>
    <lineage>
        <taxon>Bacteria</taxon>
        <taxon>Pseudomonadati</taxon>
        <taxon>Pseudomonadota</taxon>
        <taxon>Alphaproteobacteria</taxon>
        <taxon>Hyphomicrobiales</taxon>
        <taxon>Devosiaceae</taxon>
        <taxon>Paradevosia</taxon>
    </lineage>
</organism>
<dbReference type="GO" id="GO:0016787">
    <property type="term" value="F:hydrolase activity"/>
    <property type="evidence" value="ECO:0007669"/>
    <property type="project" value="UniProtKB-KW"/>
</dbReference>
<keyword evidence="2" id="KW-0378">Hydrolase</keyword>
<comment type="similarity">
    <text evidence="4">Belongs to the cyclic nucleotide phosphodiesterase class-III family.</text>
</comment>
<proteinExistence type="inferred from homology"/>
<feature type="domain" description="Calcineurin-like phosphoesterase" evidence="5">
    <location>
        <begin position="6"/>
        <end position="204"/>
    </location>
</feature>
<keyword evidence="7" id="KW-1185">Reference proteome</keyword>
<dbReference type="InterPro" id="IPR029052">
    <property type="entry name" value="Metallo-depent_PP-like"/>
</dbReference>
<evidence type="ECO:0000256" key="3">
    <source>
        <dbReference type="ARBA" id="ARBA00023004"/>
    </source>
</evidence>
<name>A0AA41QJH7_9HYPH</name>
<reference evidence="6" key="1">
    <citation type="submission" date="2022-03" db="EMBL/GenBank/DDBJ databases">
        <title>The complete genome sequence of a Methyloterrigena soli.</title>
        <authorList>
            <person name="Zi Z."/>
        </authorList>
    </citation>
    <scope>NUCLEOTIDE SEQUENCE</scope>
    <source>
        <strain evidence="6">M48</strain>
    </source>
</reference>
<evidence type="ECO:0000313" key="7">
    <source>
        <dbReference type="Proteomes" id="UP001156140"/>
    </source>
</evidence>
<accession>A0AA41QJH7</accession>
<protein>
    <submittedName>
        <fullName evidence="6">Metallophosphoesterase</fullName>
    </submittedName>
</protein>
<dbReference type="InterPro" id="IPR004843">
    <property type="entry name" value="Calcineurin-like_PHP"/>
</dbReference>
<dbReference type="Gene3D" id="3.60.21.10">
    <property type="match status" value="1"/>
</dbReference>
<dbReference type="Proteomes" id="UP001156140">
    <property type="component" value="Unassembled WGS sequence"/>
</dbReference>